<protein>
    <submittedName>
        <fullName evidence="1">Uncharacterized protein</fullName>
    </submittedName>
</protein>
<accession>A0AAN3A7I3</accession>
<reference evidence="1 2" key="1">
    <citation type="submission" date="2007-03" db="EMBL/GenBank/DDBJ databases">
        <authorList>
            <person name="Fulton L."/>
            <person name="Clifton S."/>
            <person name="Fulton B."/>
            <person name="Xu J."/>
            <person name="Minx P."/>
            <person name="Pepin K.H."/>
            <person name="Johnson M."/>
            <person name="Thiruvilangam P."/>
            <person name="Bhonagiri V."/>
            <person name="Nash W.E."/>
            <person name="Mardis E.R."/>
            <person name="Wilson R.K."/>
        </authorList>
    </citation>
    <scope>NUCLEOTIDE SEQUENCE [LARGE SCALE GENOMIC DNA]</scope>
    <source>
        <strain evidence="2">ATCC 8483 / DSM 1896 / JCM 5824 / BCRC 10623 / CCUG 4943 / NCTC 11153</strain>
    </source>
</reference>
<dbReference type="Proteomes" id="UP000005475">
    <property type="component" value="Unassembled WGS sequence"/>
</dbReference>
<dbReference type="EMBL" id="AAXF02000049">
    <property type="protein sequence ID" value="EDO11489.1"/>
    <property type="molecule type" value="Genomic_DNA"/>
</dbReference>
<evidence type="ECO:0000313" key="1">
    <source>
        <dbReference type="EMBL" id="EDO11489.1"/>
    </source>
</evidence>
<name>A0AAN3A7I3_BACO1</name>
<organism evidence="1 2">
    <name type="scientific">Bacteroides ovatus (strain ATCC 8483 / DSM 1896 / JCM 5824 / BCRC 10623 / CCUG 4943 / NCTC 11153)</name>
    <dbReference type="NCBI Taxonomy" id="411476"/>
    <lineage>
        <taxon>Bacteria</taxon>
        <taxon>Pseudomonadati</taxon>
        <taxon>Bacteroidota</taxon>
        <taxon>Bacteroidia</taxon>
        <taxon>Bacteroidales</taxon>
        <taxon>Bacteroidaceae</taxon>
        <taxon>Bacteroides</taxon>
    </lineage>
</organism>
<dbReference type="AlphaFoldDB" id="A0AAN3A7I3"/>
<reference evidence="2" key="2">
    <citation type="submission" date="2007-04" db="EMBL/GenBank/DDBJ databases">
        <title>Draft genome sequence of Bacteroides ovatus (ATCC 8483).</title>
        <authorList>
            <person name="Sudarsanam P."/>
            <person name="Ley R."/>
            <person name="Guruge J."/>
            <person name="Turnbaugh P.J."/>
            <person name="Mahowald M."/>
            <person name="Liep D."/>
            <person name="Gordon J."/>
        </authorList>
    </citation>
    <scope>NUCLEOTIDE SEQUENCE [LARGE SCALE GENOMIC DNA]</scope>
    <source>
        <strain evidence="2">ATCC 8483 / DSM 1896 / JCM 5824 / BCRC 10623 / CCUG 4943 / NCTC 11153</strain>
    </source>
</reference>
<sequence length="45" mass="5306">MTKAFLCCIFVDVKHKTTNKKLKTNETILIFCRTRCDVLPRMCNQ</sequence>
<gene>
    <name evidence="1" type="ORF">BACOVA_02698</name>
</gene>
<comment type="caution">
    <text evidence="1">The sequence shown here is derived from an EMBL/GenBank/DDBJ whole genome shotgun (WGS) entry which is preliminary data.</text>
</comment>
<evidence type="ECO:0000313" key="2">
    <source>
        <dbReference type="Proteomes" id="UP000005475"/>
    </source>
</evidence>
<proteinExistence type="predicted"/>